<dbReference type="Gene3D" id="3.40.50.20">
    <property type="match status" value="1"/>
</dbReference>
<keyword evidence="2 4" id="KW-0547">Nucleotide-binding</keyword>
<dbReference type="Gene3D" id="3.30.470.20">
    <property type="entry name" value="ATP-grasp fold, B domain"/>
    <property type="match status" value="1"/>
</dbReference>
<evidence type="ECO:0000313" key="6">
    <source>
        <dbReference type="EMBL" id="MBB5801470.1"/>
    </source>
</evidence>
<keyword evidence="7" id="KW-1185">Reference proteome</keyword>
<protein>
    <submittedName>
        <fullName evidence="6">Biotin carboxylase</fullName>
    </submittedName>
</protein>
<feature type="domain" description="ATP-grasp" evidence="5">
    <location>
        <begin position="111"/>
        <end position="297"/>
    </location>
</feature>
<evidence type="ECO:0000259" key="5">
    <source>
        <dbReference type="PROSITE" id="PS50975"/>
    </source>
</evidence>
<evidence type="ECO:0000256" key="3">
    <source>
        <dbReference type="ARBA" id="ARBA00022840"/>
    </source>
</evidence>
<dbReference type="AlphaFoldDB" id="A0A7W9HFU8"/>
<organism evidence="6 7">
    <name type="scientific">Saccharothrix ecbatanensis</name>
    <dbReference type="NCBI Taxonomy" id="1105145"/>
    <lineage>
        <taxon>Bacteria</taxon>
        <taxon>Bacillati</taxon>
        <taxon>Actinomycetota</taxon>
        <taxon>Actinomycetes</taxon>
        <taxon>Pseudonocardiales</taxon>
        <taxon>Pseudonocardiaceae</taxon>
        <taxon>Saccharothrix</taxon>
    </lineage>
</organism>
<dbReference type="EMBL" id="JACHMO010000001">
    <property type="protein sequence ID" value="MBB5801470.1"/>
    <property type="molecule type" value="Genomic_DNA"/>
</dbReference>
<reference evidence="6 7" key="1">
    <citation type="submission" date="2020-08" db="EMBL/GenBank/DDBJ databases">
        <title>Sequencing the genomes of 1000 actinobacteria strains.</title>
        <authorList>
            <person name="Klenk H.-P."/>
        </authorList>
    </citation>
    <scope>NUCLEOTIDE SEQUENCE [LARGE SCALE GENOMIC DNA]</scope>
    <source>
        <strain evidence="6 7">DSM 45486</strain>
    </source>
</reference>
<dbReference type="RefSeq" id="WP_246477745.1">
    <property type="nucleotide sequence ID" value="NZ_JACHMO010000001.1"/>
</dbReference>
<sequence>MRILVLHRVPDTLVRYAESVDHHAHEVTYISVPDRVETMPADVPARRLSRPGTGPAHEEIIAALAGEPAPDVVIALSEYDLLTAAKVREALGVPGPTEAEVLPYRDKVAMKAAVAARGLRTPRFSGLTAALAAPEDVPWTGGTVLKPKSGASSEGVTRHPSVNGALEAGRGMAVDADEYEIEEFVEGPIIHVDGLVADGAPVTVMVSRYVNTCLAYAEGEPLGSVQIDTDPEVVDWVLRCLAAVNISTGPFHLEAIEGADGLVFLEVGARFGGADVVDTFELATGVRLPSAQLRLLVEGASAHIPNRVPAPDARFGWFVWPGHTLGTTHCRVSGAEDYAEHPLVWRWVQRADGEPVSQTITYADAHVPLAGVTGPAGSDDMARLMAEMFAAVKVGPALPETEA</sequence>
<name>A0A7W9HFU8_9PSEU</name>
<dbReference type="InterPro" id="IPR011761">
    <property type="entry name" value="ATP-grasp"/>
</dbReference>
<evidence type="ECO:0000256" key="4">
    <source>
        <dbReference type="PROSITE-ProRule" id="PRU00409"/>
    </source>
</evidence>
<dbReference type="PANTHER" id="PTHR43585">
    <property type="entry name" value="FUMIPYRROLE BIOSYNTHESIS PROTEIN C"/>
    <property type="match status" value="1"/>
</dbReference>
<dbReference type="InterPro" id="IPR052032">
    <property type="entry name" value="ATP-dep_AA_Ligase"/>
</dbReference>
<accession>A0A7W9HFU8</accession>
<dbReference type="PROSITE" id="PS50975">
    <property type="entry name" value="ATP_GRASP"/>
    <property type="match status" value="1"/>
</dbReference>
<dbReference type="SUPFAM" id="SSF56059">
    <property type="entry name" value="Glutathione synthetase ATP-binding domain-like"/>
    <property type="match status" value="1"/>
</dbReference>
<gene>
    <name evidence="6" type="ORF">F4560_001238</name>
</gene>
<evidence type="ECO:0000256" key="1">
    <source>
        <dbReference type="ARBA" id="ARBA00022598"/>
    </source>
</evidence>
<evidence type="ECO:0000256" key="2">
    <source>
        <dbReference type="ARBA" id="ARBA00022741"/>
    </source>
</evidence>
<dbReference type="GO" id="GO:0005524">
    <property type="term" value="F:ATP binding"/>
    <property type="evidence" value="ECO:0007669"/>
    <property type="project" value="UniProtKB-UniRule"/>
</dbReference>
<keyword evidence="1" id="KW-0436">Ligase</keyword>
<dbReference type="PANTHER" id="PTHR43585:SF2">
    <property type="entry name" value="ATP-GRASP ENZYME FSQD"/>
    <property type="match status" value="1"/>
</dbReference>
<comment type="caution">
    <text evidence="6">The sequence shown here is derived from an EMBL/GenBank/DDBJ whole genome shotgun (WGS) entry which is preliminary data.</text>
</comment>
<dbReference type="Proteomes" id="UP000552097">
    <property type="component" value="Unassembled WGS sequence"/>
</dbReference>
<evidence type="ECO:0000313" key="7">
    <source>
        <dbReference type="Proteomes" id="UP000552097"/>
    </source>
</evidence>
<keyword evidence="3 4" id="KW-0067">ATP-binding</keyword>
<dbReference type="GO" id="GO:0046872">
    <property type="term" value="F:metal ion binding"/>
    <property type="evidence" value="ECO:0007669"/>
    <property type="project" value="InterPro"/>
</dbReference>
<proteinExistence type="predicted"/>
<dbReference type="GO" id="GO:0016874">
    <property type="term" value="F:ligase activity"/>
    <property type="evidence" value="ECO:0007669"/>
    <property type="project" value="UniProtKB-KW"/>
</dbReference>